<dbReference type="PANTHER" id="PTHR43201">
    <property type="entry name" value="ACYL-COA SYNTHETASE"/>
    <property type="match status" value="1"/>
</dbReference>
<evidence type="ECO:0008006" key="7">
    <source>
        <dbReference type="Google" id="ProtNLM"/>
    </source>
</evidence>
<keyword evidence="2" id="KW-0436">Ligase</keyword>
<accession>A0A7S3PH97</accession>
<name>A0A7S3PH97_9STRA</name>
<dbReference type="PANTHER" id="PTHR43201:SF5">
    <property type="entry name" value="MEDIUM-CHAIN ACYL-COA LIGASE ACSF2, MITOCHONDRIAL"/>
    <property type="match status" value="1"/>
</dbReference>
<dbReference type="Pfam" id="PF13193">
    <property type="entry name" value="AMP-binding_C"/>
    <property type="match status" value="1"/>
</dbReference>
<protein>
    <recommendedName>
        <fullName evidence="7">AMP-dependent synthetase/ligase domain-containing protein</fullName>
    </recommendedName>
</protein>
<comment type="similarity">
    <text evidence="1">Belongs to the ATP-dependent AMP-binding enzyme family.</text>
</comment>
<evidence type="ECO:0000256" key="1">
    <source>
        <dbReference type="ARBA" id="ARBA00006432"/>
    </source>
</evidence>
<dbReference type="Gene3D" id="3.40.50.12780">
    <property type="entry name" value="N-terminal domain of ligase-like"/>
    <property type="match status" value="1"/>
</dbReference>
<organism evidence="6">
    <name type="scientific">Aplanochytrium stocchinoi</name>
    <dbReference type="NCBI Taxonomy" id="215587"/>
    <lineage>
        <taxon>Eukaryota</taxon>
        <taxon>Sar</taxon>
        <taxon>Stramenopiles</taxon>
        <taxon>Bigyra</taxon>
        <taxon>Labyrinthulomycetes</taxon>
        <taxon>Thraustochytrida</taxon>
        <taxon>Thraustochytriidae</taxon>
        <taxon>Aplanochytrium</taxon>
    </lineage>
</organism>
<feature type="domain" description="AMP-dependent synthetase/ligase" evidence="4">
    <location>
        <begin position="50"/>
        <end position="428"/>
    </location>
</feature>
<evidence type="ECO:0000256" key="3">
    <source>
        <dbReference type="SAM" id="MobiDB-lite"/>
    </source>
</evidence>
<feature type="domain" description="AMP-binding enzyme C-terminal" evidence="5">
    <location>
        <begin position="484"/>
        <end position="562"/>
    </location>
</feature>
<dbReference type="InterPro" id="IPR045851">
    <property type="entry name" value="AMP-bd_C_sf"/>
</dbReference>
<dbReference type="AlphaFoldDB" id="A0A7S3PH97"/>
<reference evidence="6" key="1">
    <citation type="submission" date="2021-01" db="EMBL/GenBank/DDBJ databases">
        <authorList>
            <person name="Corre E."/>
            <person name="Pelletier E."/>
            <person name="Niang G."/>
            <person name="Scheremetjew M."/>
            <person name="Finn R."/>
            <person name="Kale V."/>
            <person name="Holt S."/>
            <person name="Cochrane G."/>
            <person name="Meng A."/>
            <person name="Brown T."/>
            <person name="Cohen L."/>
        </authorList>
    </citation>
    <scope>NUCLEOTIDE SEQUENCE</scope>
    <source>
        <strain evidence="6">GSBS06</strain>
    </source>
</reference>
<sequence>MESAMMEVLMNHVGPGKEFELGMDSWECGGKQVETMCFLSGPHTLREFYQRSFAEHADKEFIVYGDERYTYAQVEQIIKTLAHSLVEQLGVKQGDRVAISMRNFPEYCFTFIAVTWLGAIIVPLNSWWKTEELAYGLTDSGSKVLVCDTERFGRIEPKLNELKLQVVITRPENDSHKKHNIKVFEELMSDESKLSPAAYHSHTDHPACIMYTSGTTGHPKGVVQTHRGVTNQLRMAILARKINQIAFPPTGNEPQSCIVCPVPLFHVTATHHVFLSSFVVGRKMVLMYKWDAGEALKIIEKEKPDSWTGVPTMVQDLMEHPDFEKTDTSSLKTVGGGGAPTPKSQVERVGEKFKNGAPQQGYGLTETNGAISTIAGEEYVKNPGSCGKPFPIVEIAVVDPDDPSGKLLPAGQKGEILMKSPLIMKEYWNNRDKTDEAIISLPDNGHGWFRSGDIGIVNEDGYIFIMDRAKDIIIRGGENISCAEVESAAFENPKVFECAAFGIKDERLGEVVGLMVVPKAGESTTQAEILETVKPRLAAFKVPQQHHIFFQSDPLPRGATGKTLKRTIRDRINAKLESKSKL</sequence>
<dbReference type="SUPFAM" id="SSF56801">
    <property type="entry name" value="Acetyl-CoA synthetase-like"/>
    <property type="match status" value="1"/>
</dbReference>
<dbReference type="InterPro" id="IPR025110">
    <property type="entry name" value="AMP-bd_C"/>
</dbReference>
<dbReference type="Pfam" id="PF00501">
    <property type="entry name" value="AMP-binding"/>
    <property type="match status" value="1"/>
</dbReference>
<gene>
    <name evidence="6" type="ORF">ASTO00021_LOCUS7780</name>
</gene>
<evidence type="ECO:0000259" key="4">
    <source>
        <dbReference type="Pfam" id="PF00501"/>
    </source>
</evidence>
<dbReference type="GO" id="GO:0031956">
    <property type="term" value="F:medium-chain fatty acid-CoA ligase activity"/>
    <property type="evidence" value="ECO:0007669"/>
    <property type="project" value="TreeGrafter"/>
</dbReference>
<dbReference type="Gene3D" id="3.30.300.30">
    <property type="match status" value="1"/>
</dbReference>
<evidence type="ECO:0000259" key="5">
    <source>
        <dbReference type="Pfam" id="PF13193"/>
    </source>
</evidence>
<proteinExistence type="inferred from homology"/>
<dbReference type="InterPro" id="IPR000873">
    <property type="entry name" value="AMP-dep_synth/lig_dom"/>
</dbReference>
<dbReference type="PROSITE" id="PS00455">
    <property type="entry name" value="AMP_BINDING"/>
    <property type="match status" value="1"/>
</dbReference>
<evidence type="ECO:0000313" key="6">
    <source>
        <dbReference type="EMBL" id="CAE0437523.1"/>
    </source>
</evidence>
<dbReference type="InterPro" id="IPR042099">
    <property type="entry name" value="ANL_N_sf"/>
</dbReference>
<feature type="region of interest" description="Disordered" evidence="3">
    <location>
        <begin position="326"/>
        <end position="345"/>
    </location>
</feature>
<evidence type="ECO:0000256" key="2">
    <source>
        <dbReference type="ARBA" id="ARBA00022598"/>
    </source>
</evidence>
<dbReference type="GO" id="GO:0006631">
    <property type="term" value="P:fatty acid metabolic process"/>
    <property type="evidence" value="ECO:0007669"/>
    <property type="project" value="TreeGrafter"/>
</dbReference>
<dbReference type="InterPro" id="IPR020845">
    <property type="entry name" value="AMP-binding_CS"/>
</dbReference>
<dbReference type="EMBL" id="HBIN01010410">
    <property type="protein sequence ID" value="CAE0437523.1"/>
    <property type="molecule type" value="Transcribed_RNA"/>
</dbReference>